<keyword evidence="1" id="KW-0862">Zinc</keyword>
<reference evidence="3 4" key="1">
    <citation type="submission" date="2019-08" db="EMBL/GenBank/DDBJ databases">
        <title>Draft genome sequences of two oriental melons (Cucumis melo L. var makuwa).</title>
        <authorList>
            <person name="Kwon S.-Y."/>
        </authorList>
    </citation>
    <scope>NUCLEOTIDE SEQUENCE [LARGE SCALE GENOMIC DNA]</scope>
    <source>
        <strain evidence="4">cv. SW 3</strain>
        <tissue evidence="3">Leaf</tissue>
    </source>
</reference>
<dbReference type="GO" id="GO:0003676">
    <property type="term" value="F:nucleic acid binding"/>
    <property type="evidence" value="ECO:0007669"/>
    <property type="project" value="InterPro"/>
</dbReference>
<gene>
    <name evidence="3" type="ORF">E6C27_scaffold2967G00080</name>
</gene>
<dbReference type="Pfam" id="PF08284">
    <property type="entry name" value="RVP_2"/>
    <property type="match status" value="1"/>
</dbReference>
<evidence type="ECO:0000256" key="1">
    <source>
        <dbReference type="PROSITE-ProRule" id="PRU00047"/>
    </source>
</evidence>
<dbReference type="AlphaFoldDB" id="A0A5A7T7S7"/>
<dbReference type="Gene3D" id="2.40.70.10">
    <property type="entry name" value="Acid Proteases"/>
    <property type="match status" value="1"/>
</dbReference>
<organism evidence="3 4">
    <name type="scientific">Cucumis melo var. makuwa</name>
    <name type="common">Oriental melon</name>
    <dbReference type="NCBI Taxonomy" id="1194695"/>
    <lineage>
        <taxon>Eukaryota</taxon>
        <taxon>Viridiplantae</taxon>
        <taxon>Streptophyta</taxon>
        <taxon>Embryophyta</taxon>
        <taxon>Tracheophyta</taxon>
        <taxon>Spermatophyta</taxon>
        <taxon>Magnoliopsida</taxon>
        <taxon>eudicotyledons</taxon>
        <taxon>Gunneridae</taxon>
        <taxon>Pentapetalae</taxon>
        <taxon>rosids</taxon>
        <taxon>fabids</taxon>
        <taxon>Cucurbitales</taxon>
        <taxon>Cucurbitaceae</taxon>
        <taxon>Benincaseae</taxon>
        <taxon>Cucumis</taxon>
    </lineage>
</organism>
<name>A0A5A7T7S7_CUCMM</name>
<dbReference type="PROSITE" id="PS50158">
    <property type="entry name" value="ZF_CCHC"/>
    <property type="match status" value="1"/>
</dbReference>
<proteinExistence type="predicted"/>
<dbReference type="Proteomes" id="UP000321393">
    <property type="component" value="Unassembled WGS sequence"/>
</dbReference>
<evidence type="ECO:0000259" key="2">
    <source>
        <dbReference type="PROSITE" id="PS50158"/>
    </source>
</evidence>
<dbReference type="InterPro" id="IPR001878">
    <property type="entry name" value="Znf_CCHC"/>
</dbReference>
<dbReference type="EMBL" id="SSTE01018545">
    <property type="protein sequence ID" value="KAA0038928.1"/>
    <property type="molecule type" value="Genomic_DNA"/>
</dbReference>
<keyword evidence="1" id="KW-0479">Metal-binding</keyword>
<evidence type="ECO:0000313" key="4">
    <source>
        <dbReference type="Proteomes" id="UP000321393"/>
    </source>
</evidence>
<feature type="domain" description="CCHC-type" evidence="2">
    <location>
        <begin position="97"/>
        <end position="111"/>
    </location>
</feature>
<sequence length="266" mass="30882">MTYMDWSDFSKLVEVAMRDERFMANDKKNKISKKDPYGQSLNSLRGDERHGETMRQMLDIQQQENFKTHSHNPSGFRTSYGGFQRHNRCQEKGENYYTCGQQGHFAKYCPNVGNASDCKVSIENVTMKVDLILFVLDELDVISGMHFLTKYHVVLDCSNKESTLQEVGRLLMHKYVDESGKDVGNQILDAERDVRTTIERNTSRDRFPTCHQQGVENTFLPTSSLPMSSMHRQQVILDVHTKLGIMWWSLLCPSHVFYELPHSFHF</sequence>
<comment type="caution">
    <text evidence="3">The sequence shown here is derived from an EMBL/GenBank/DDBJ whole genome shotgun (WGS) entry which is preliminary data.</text>
</comment>
<protein>
    <submittedName>
        <fullName evidence="3">Retrotransposon protein, putative, Ty3-gypsy subclass</fullName>
    </submittedName>
</protein>
<evidence type="ECO:0000313" key="3">
    <source>
        <dbReference type="EMBL" id="KAA0038928.1"/>
    </source>
</evidence>
<dbReference type="GO" id="GO:0008270">
    <property type="term" value="F:zinc ion binding"/>
    <property type="evidence" value="ECO:0007669"/>
    <property type="project" value="UniProtKB-KW"/>
</dbReference>
<accession>A0A5A7T7S7</accession>
<keyword evidence="1" id="KW-0863">Zinc-finger</keyword>
<dbReference type="InterPro" id="IPR021109">
    <property type="entry name" value="Peptidase_aspartic_dom_sf"/>
</dbReference>